<dbReference type="Proteomes" id="UP000245812">
    <property type="component" value="Unassembled WGS sequence"/>
</dbReference>
<comment type="caution">
    <text evidence="2">The sequence shown here is derived from an EMBL/GenBank/DDBJ whole genome shotgun (WGS) entry which is preliminary data.</text>
</comment>
<feature type="transmembrane region" description="Helical" evidence="1">
    <location>
        <begin position="110"/>
        <end position="128"/>
    </location>
</feature>
<keyword evidence="3" id="KW-1185">Reference proteome</keyword>
<name>A0A316IG19_9GAMM</name>
<proteinExistence type="predicted"/>
<dbReference type="AlphaFoldDB" id="A0A316IG19"/>
<evidence type="ECO:0000313" key="2">
    <source>
        <dbReference type="EMBL" id="PWK91959.1"/>
    </source>
</evidence>
<dbReference type="EMBL" id="QGHC01000003">
    <property type="protein sequence ID" value="PWK91959.1"/>
    <property type="molecule type" value="Genomic_DNA"/>
</dbReference>
<keyword evidence="1" id="KW-0812">Transmembrane</keyword>
<evidence type="ECO:0000313" key="3">
    <source>
        <dbReference type="Proteomes" id="UP000245812"/>
    </source>
</evidence>
<feature type="transmembrane region" description="Helical" evidence="1">
    <location>
        <begin position="140"/>
        <end position="161"/>
    </location>
</feature>
<protein>
    <submittedName>
        <fullName evidence="2">Uncharacterized protein</fullName>
    </submittedName>
</protein>
<evidence type="ECO:0000256" key="1">
    <source>
        <dbReference type="SAM" id="Phobius"/>
    </source>
</evidence>
<accession>A0A316IG19</accession>
<gene>
    <name evidence="2" type="ORF">C7456_10378</name>
</gene>
<keyword evidence="1" id="KW-0472">Membrane</keyword>
<sequence>MFVIEGKEGAGYRFFRPGRPMRDGRLRAFRLPPRRLLAWFGLANALLVFELARDRLQDRHGGVPPAHARFYLAALMLLLAELGLRAGLLWRRCLITVGPTPPRLRAAPSLLRVEHMLFWMALQLSLIASVELDHPTPGLLWEASIWFCLAMVLLPLASAALPRLRRTGG</sequence>
<feature type="transmembrane region" description="Helical" evidence="1">
    <location>
        <begin position="72"/>
        <end position="90"/>
    </location>
</feature>
<keyword evidence="1" id="KW-1133">Transmembrane helix</keyword>
<dbReference type="RefSeq" id="WP_109722548.1">
    <property type="nucleotide sequence ID" value="NZ_MSZV01000143.1"/>
</dbReference>
<reference evidence="2 3" key="1">
    <citation type="submission" date="2018-05" db="EMBL/GenBank/DDBJ databases">
        <title>Genomic Encyclopedia of Type Strains, Phase IV (KMG-IV): sequencing the most valuable type-strain genomes for metagenomic binning, comparative biology and taxonomic classification.</title>
        <authorList>
            <person name="Goeker M."/>
        </authorList>
    </citation>
    <scope>NUCLEOTIDE SEQUENCE [LARGE SCALE GENOMIC DNA]</scope>
    <source>
        <strain evidence="2 3">DSM 14263</strain>
    </source>
</reference>
<organism evidence="2 3">
    <name type="scientific">Fulvimonas soli</name>
    <dbReference type="NCBI Taxonomy" id="155197"/>
    <lineage>
        <taxon>Bacteria</taxon>
        <taxon>Pseudomonadati</taxon>
        <taxon>Pseudomonadota</taxon>
        <taxon>Gammaproteobacteria</taxon>
        <taxon>Lysobacterales</taxon>
        <taxon>Rhodanobacteraceae</taxon>
        <taxon>Fulvimonas</taxon>
    </lineage>
</organism>
<feature type="transmembrane region" description="Helical" evidence="1">
    <location>
        <begin position="36"/>
        <end position="52"/>
    </location>
</feature>